<reference evidence="1 2" key="1">
    <citation type="submission" date="2020-03" db="EMBL/GenBank/DDBJ databases">
        <title>Draft Genome Sequence of Cudoniella acicularis.</title>
        <authorList>
            <person name="Buettner E."/>
            <person name="Kellner H."/>
        </authorList>
    </citation>
    <scope>NUCLEOTIDE SEQUENCE [LARGE SCALE GENOMIC DNA]</scope>
    <source>
        <strain evidence="1 2">DSM 108380</strain>
    </source>
</reference>
<dbReference type="SUPFAM" id="SSF53335">
    <property type="entry name" value="S-adenosyl-L-methionine-dependent methyltransferases"/>
    <property type="match status" value="1"/>
</dbReference>
<name>A0A8H4R183_9HELO</name>
<comment type="caution">
    <text evidence="1">The sequence shown here is derived from an EMBL/GenBank/DDBJ whole genome shotgun (WGS) entry which is preliminary data.</text>
</comment>
<dbReference type="InterPro" id="IPR029063">
    <property type="entry name" value="SAM-dependent_MTases_sf"/>
</dbReference>
<keyword evidence="2" id="KW-1185">Reference proteome</keyword>
<dbReference type="AlphaFoldDB" id="A0A8H4R183"/>
<dbReference type="EMBL" id="JAAMPI010001966">
    <property type="protein sequence ID" value="KAF4621499.1"/>
    <property type="molecule type" value="Genomic_DNA"/>
</dbReference>
<dbReference type="CDD" id="cd02440">
    <property type="entry name" value="AdoMet_MTases"/>
    <property type="match status" value="1"/>
</dbReference>
<protein>
    <submittedName>
        <fullName evidence="1">Uncharacterized protein</fullName>
    </submittedName>
</protein>
<accession>A0A8H4R183</accession>
<organism evidence="1 2">
    <name type="scientific">Cudoniella acicularis</name>
    <dbReference type="NCBI Taxonomy" id="354080"/>
    <lineage>
        <taxon>Eukaryota</taxon>
        <taxon>Fungi</taxon>
        <taxon>Dikarya</taxon>
        <taxon>Ascomycota</taxon>
        <taxon>Pezizomycotina</taxon>
        <taxon>Leotiomycetes</taxon>
        <taxon>Helotiales</taxon>
        <taxon>Tricladiaceae</taxon>
        <taxon>Cudoniella</taxon>
    </lineage>
</organism>
<dbReference type="Proteomes" id="UP000566819">
    <property type="component" value="Unassembled WGS sequence"/>
</dbReference>
<evidence type="ECO:0000313" key="1">
    <source>
        <dbReference type="EMBL" id="KAF4621499.1"/>
    </source>
</evidence>
<sequence length="207" mass="23519">MTNPSSDSLPYAFKRNYKASMRIWATELADKLGASAIVDAFDVSADQFPPRGWRSPNVCFTSHDCFKPFPAEYQNQFDIVHLRFWLCIINDDVVEPLLENVLTLLKPGGYIQWFEGIPQSARVLARNGGAPTPACDKLVRQWQKPAEHSSYEWVQGLPTLFVRLDEYRYQEQEGGQAEKYQEQLAEEFSQGAFVDVAYACVVGQKQA</sequence>
<proteinExistence type="predicted"/>
<gene>
    <name evidence="1" type="ORF">G7Y89_g14575</name>
</gene>
<dbReference type="OrthoDB" id="417697at2759"/>
<dbReference type="Gene3D" id="3.40.50.150">
    <property type="entry name" value="Vaccinia Virus protein VP39"/>
    <property type="match status" value="1"/>
</dbReference>
<evidence type="ECO:0000313" key="2">
    <source>
        <dbReference type="Proteomes" id="UP000566819"/>
    </source>
</evidence>